<dbReference type="GO" id="GO:0005525">
    <property type="term" value="F:GTP binding"/>
    <property type="evidence" value="ECO:0007669"/>
    <property type="project" value="InterPro"/>
</dbReference>
<dbReference type="SMART" id="SM00175">
    <property type="entry name" value="RAB"/>
    <property type="match status" value="1"/>
</dbReference>
<protein>
    <recommendedName>
        <fullName evidence="6">RING-type domain-containing protein</fullName>
    </recommendedName>
</protein>
<keyword evidence="2" id="KW-0547">Nucleotide-binding</keyword>
<dbReference type="CDD" id="cd16448">
    <property type="entry name" value="RING-H2"/>
    <property type="match status" value="1"/>
</dbReference>
<dbReference type="CDD" id="cd00154">
    <property type="entry name" value="Rab"/>
    <property type="match status" value="1"/>
</dbReference>
<name>A0A8J2LXY0_9HEXA</name>
<keyword evidence="3 5" id="KW-0479">Metal-binding</keyword>
<dbReference type="SMART" id="SM00173">
    <property type="entry name" value="RAS"/>
    <property type="match status" value="1"/>
</dbReference>
<dbReference type="SMART" id="SM00184">
    <property type="entry name" value="RING"/>
    <property type="match status" value="1"/>
</dbReference>
<dbReference type="SMART" id="SM00174">
    <property type="entry name" value="RHO"/>
    <property type="match status" value="1"/>
</dbReference>
<dbReference type="OrthoDB" id="9989112at2759"/>
<comment type="similarity">
    <text evidence="1">Belongs to the small GTPase superfamily. Rab family.</text>
</comment>
<dbReference type="InterPro" id="IPR001806">
    <property type="entry name" value="Small_GTPase"/>
</dbReference>
<dbReference type="Pfam" id="PF13639">
    <property type="entry name" value="zf-RING_2"/>
    <property type="match status" value="1"/>
</dbReference>
<organism evidence="7 8">
    <name type="scientific">Allacma fusca</name>
    <dbReference type="NCBI Taxonomy" id="39272"/>
    <lineage>
        <taxon>Eukaryota</taxon>
        <taxon>Metazoa</taxon>
        <taxon>Ecdysozoa</taxon>
        <taxon>Arthropoda</taxon>
        <taxon>Hexapoda</taxon>
        <taxon>Collembola</taxon>
        <taxon>Symphypleona</taxon>
        <taxon>Sminthuridae</taxon>
        <taxon>Allacma</taxon>
    </lineage>
</organism>
<dbReference type="Pfam" id="PF00071">
    <property type="entry name" value="Ras"/>
    <property type="match status" value="2"/>
</dbReference>
<dbReference type="GO" id="GO:0008270">
    <property type="term" value="F:zinc ion binding"/>
    <property type="evidence" value="ECO:0007669"/>
    <property type="project" value="UniProtKB-KW"/>
</dbReference>
<dbReference type="PROSITE" id="PS51419">
    <property type="entry name" value="RAB"/>
    <property type="match status" value="1"/>
</dbReference>
<evidence type="ECO:0000256" key="3">
    <source>
        <dbReference type="ARBA" id="ARBA00022771"/>
    </source>
</evidence>
<dbReference type="Proteomes" id="UP000708208">
    <property type="component" value="Unassembled WGS sequence"/>
</dbReference>
<dbReference type="AlphaFoldDB" id="A0A8J2LXY0"/>
<keyword evidence="4" id="KW-0862">Zinc</keyword>
<evidence type="ECO:0000313" key="8">
    <source>
        <dbReference type="Proteomes" id="UP000708208"/>
    </source>
</evidence>
<accession>A0A8J2LXY0</accession>
<keyword evidence="3 5" id="KW-0863">Zinc-finger</keyword>
<sequence>MSSSLRCGICLVYSSFKEGDYFLTTPCGHIFHFECFRERIYRVPHNGVCTCPACKRKIHLSRAVKLEGISPADPSVSSKLASLKFIIIGDSGVGKTGLLLQYARGVFPQQHSSTVGCDLTFDHLEKWITMVKENSPADVHMILIGNKFDLRRVREVTPDKGKALASELGINFLETSAKEATNVEAAFRALTASTLDSLQQAGKIDALKLIESERRANSSDVTCTC</sequence>
<proteinExistence type="inferred from homology"/>
<keyword evidence="8" id="KW-1185">Reference proteome</keyword>
<feature type="domain" description="RING-type" evidence="6">
    <location>
        <begin position="7"/>
        <end position="55"/>
    </location>
</feature>
<gene>
    <name evidence="7" type="ORF">AFUS01_LOCUS47587</name>
</gene>
<evidence type="ECO:0000256" key="4">
    <source>
        <dbReference type="ARBA" id="ARBA00022833"/>
    </source>
</evidence>
<evidence type="ECO:0000256" key="2">
    <source>
        <dbReference type="ARBA" id="ARBA00022741"/>
    </source>
</evidence>
<comment type="caution">
    <text evidence="7">The sequence shown here is derived from an EMBL/GenBank/DDBJ whole genome shotgun (WGS) entry which is preliminary data.</text>
</comment>
<dbReference type="PROSITE" id="PS50089">
    <property type="entry name" value="ZF_RING_2"/>
    <property type="match status" value="1"/>
</dbReference>
<dbReference type="InterPro" id="IPR001841">
    <property type="entry name" value="Znf_RING"/>
</dbReference>
<evidence type="ECO:0000256" key="1">
    <source>
        <dbReference type="ARBA" id="ARBA00006270"/>
    </source>
</evidence>
<evidence type="ECO:0000256" key="5">
    <source>
        <dbReference type="PROSITE-ProRule" id="PRU00175"/>
    </source>
</evidence>
<evidence type="ECO:0000313" key="7">
    <source>
        <dbReference type="EMBL" id="CAG7838642.1"/>
    </source>
</evidence>
<dbReference type="GO" id="GO:0003924">
    <property type="term" value="F:GTPase activity"/>
    <property type="evidence" value="ECO:0007669"/>
    <property type="project" value="InterPro"/>
</dbReference>
<evidence type="ECO:0000259" key="6">
    <source>
        <dbReference type="PROSITE" id="PS50089"/>
    </source>
</evidence>
<dbReference type="EMBL" id="CAJVCH010571831">
    <property type="protein sequence ID" value="CAG7838642.1"/>
    <property type="molecule type" value="Genomic_DNA"/>
</dbReference>
<dbReference type="PANTHER" id="PTHR47978">
    <property type="match status" value="1"/>
</dbReference>
<reference evidence="7" key="1">
    <citation type="submission" date="2021-06" db="EMBL/GenBank/DDBJ databases">
        <authorList>
            <person name="Hodson N. C."/>
            <person name="Mongue J. A."/>
            <person name="Jaron S. K."/>
        </authorList>
    </citation>
    <scope>NUCLEOTIDE SEQUENCE</scope>
</reference>